<feature type="transmembrane region" description="Helical" evidence="2">
    <location>
        <begin position="23"/>
        <end position="45"/>
    </location>
</feature>
<feature type="compositionally biased region" description="Basic residues" evidence="1">
    <location>
        <begin position="358"/>
        <end position="367"/>
    </location>
</feature>
<reference evidence="3 4" key="2">
    <citation type="submission" date="2021-10" db="EMBL/GenBank/DDBJ databases">
        <authorList>
            <person name="Piombo E."/>
        </authorList>
    </citation>
    <scope>NUCLEOTIDE SEQUENCE [LARGE SCALE GENOMIC DNA]</scope>
</reference>
<feature type="transmembrane region" description="Helical" evidence="2">
    <location>
        <begin position="121"/>
        <end position="141"/>
    </location>
</feature>
<organism evidence="3 4">
    <name type="scientific">Clonostachys byssicola</name>
    <dbReference type="NCBI Taxonomy" id="160290"/>
    <lineage>
        <taxon>Eukaryota</taxon>
        <taxon>Fungi</taxon>
        <taxon>Dikarya</taxon>
        <taxon>Ascomycota</taxon>
        <taxon>Pezizomycotina</taxon>
        <taxon>Sordariomycetes</taxon>
        <taxon>Hypocreomycetidae</taxon>
        <taxon>Hypocreales</taxon>
        <taxon>Bionectriaceae</taxon>
        <taxon>Clonostachys</taxon>
    </lineage>
</organism>
<keyword evidence="2" id="KW-0812">Transmembrane</keyword>
<dbReference type="PANTHER" id="PTHR35179">
    <property type="entry name" value="PROTEIN CBG02620"/>
    <property type="match status" value="1"/>
</dbReference>
<dbReference type="EMBL" id="CABFNO020001248">
    <property type="protein sequence ID" value="CAG9974666.1"/>
    <property type="molecule type" value="Genomic_DNA"/>
</dbReference>
<evidence type="ECO:0000256" key="1">
    <source>
        <dbReference type="SAM" id="MobiDB-lite"/>
    </source>
</evidence>
<accession>A0A9N9U5M0</accession>
<dbReference type="PANTHER" id="PTHR35179:SF1">
    <property type="entry name" value="INTEGRAL MEMBRANE PROTEIN"/>
    <property type="match status" value="1"/>
</dbReference>
<dbReference type="AlphaFoldDB" id="A0A9N9U5M0"/>
<keyword evidence="2" id="KW-0472">Membrane</keyword>
<name>A0A9N9U5M0_9HYPO</name>
<comment type="caution">
    <text evidence="3">The sequence shown here is derived from an EMBL/GenBank/DDBJ whole genome shotgun (WGS) entry which is preliminary data.</text>
</comment>
<feature type="compositionally biased region" description="Polar residues" evidence="1">
    <location>
        <begin position="319"/>
        <end position="331"/>
    </location>
</feature>
<keyword evidence="2" id="KW-1133">Transmembrane helix</keyword>
<reference evidence="4" key="1">
    <citation type="submission" date="2019-06" db="EMBL/GenBank/DDBJ databases">
        <authorList>
            <person name="Broberg M."/>
        </authorList>
    </citation>
    <scope>NUCLEOTIDE SEQUENCE [LARGE SCALE GENOMIC DNA]</scope>
</reference>
<feature type="region of interest" description="Disordered" evidence="1">
    <location>
        <begin position="307"/>
        <end position="376"/>
    </location>
</feature>
<dbReference type="Proteomes" id="UP000754883">
    <property type="component" value="Unassembled WGS sequence"/>
</dbReference>
<evidence type="ECO:0000313" key="4">
    <source>
        <dbReference type="Proteomes" id="UP000754883"/>
    </source>
</evidence>
<feature type="transmembrane region" description="Helical" evidence="2">
    <location>
        <begin position="199"/>
        <end position="218"/>
    </location>
</feature>
<keyword evidence="4" id="KW-1185">Reference proteome</keyword>
<evidence type="ECO:0000256" key="2">
    <source>
        <dbReference type="SAM" id="Phobius"/>
    </source>
</evidence>
<proteinExistence type="predicted"/>
<sequence length="389" mass="44311">MGGERGFLVPENYELQPVTTQDMIIASLALGFTMGIGWLTVWTAIKQTTSSYRRIGRGIAHNTYVIMIWGEIVASSMFAAMSILHLFGIIRPRFVQFLLQIIINRCAILVTDRVFIFRVKWGTAALITMVNISVYCIWIPARLQISERYIHINDIWDRCEKVIYLLVDGALNFLFMRIVRQDLVKLGLRKYNGLVKFNIFIIGFSLSMDVLIIAMMSLKNTFVYMQFHPLAYIVKLKIEMSMANLIAKIAKAQERGTEFEYTGNSNNYADTMADSVVVENRKQRNLDEEAHIAWVAATTEIQMNNIKLPGDLNEPPAQPSQSIQPTKSAPTPTRAPAPDEITRCATEAGSQQADTRTRHPKKQTQRRPSRDIRQYESFMFLSSKAVVDR</sequence>
<feature type="transmembrane region" description="Helical" evidence="2">
    <location>
        <begin position="162"/>
        <end position="179"/>
    </location>
</feature>
<evidence type="ECO:0000313" key="3">
    <source>
        <dbReference type="EMBL" id="CAG9974666.1"/>
    </source>
</evidence>
<gene>
    <name evidence="3" type="ORF">CBYS24578_00016226</name>
</gene>
<feature type="transmembrane region" description="Helical" evidence="2">
    <location>
        <begin position="66"/>
        <end position="90"/>
    </location>
</feature>
<protein>
    <submittedName>
        <fullName evidence="3">Uncharacterized protein</fullName>
    </submittedName>
</protein>
<dbReference type="OrthoDB" id="3205825at2759"/>